<protein>
    <submittedName>
        <fullName evidence="2">Uncharacterized protein</fullName>
    </submittedName>
</protein>
<evidence type="ECO:0000256" key="1">
    <source>
        <dbReference type="SAM" id="MobiDB-lite"/>
    </source>
</evidence>
<feature type="region of interest" description="Disordered" evidence="1">
    <location>
        <begin position="1"/>
        <end position="29"/>
    </location>
</feature>
<accession>A0A0E9QZX8</accession>
<organism evidence="2">
    <name type="scientific">Anguilla anguilla</name>
    <name type="common">European freshwater eel</name>
    <name type="synonym">Muraena anguilla</name>
    <dbReference type="NCBI Taxonomy" id="7936"/>
    <lineage>
        <taxon>Eukaryota</taxon>
        <taxon>Metazoa</taxon>
        <taxon>Chordata</taxon>
        <taxon>Craniata</taxon>
        <taxon>Vertebrata</taxon>
        <taxon>Euteleostomi</taxon>
        <taxon>Actinopterygii</taxon>
        <taxon>Neopterygii</taxon>
        <taxon>Teleostei</taxon>
        <taxon>Anguilliformes</taxon>
        <taxon>Anguillidae</taxon>
        <taxon>Anguilla</taxon>
    </lineage>
</organism>
<name>A0A0E9QZX8_ANGAN</name>
<dbReference type="AlphaFoldDB" id="A0A0E9QZX8"/>
<dbReference type="EMBL" id="GBXM01086934">
    <property type="protein sequence ID" value="JAH21643.1"/>
    <property type="molecule type" value="Transcribed_RNA"/>
</dbReference>
<reference evidence="2" key="2">
    <citation type="journal article" date="2015" name="Fish Shellfish Immunol.">
        <title>Early steps in the European eel (Anguilla anguilla)-Vibrio vulnificus interaction in the gills: Role of the RtxA13 toxin.</title>
        <authorList>
            <person name="Callol A."/>
            <person name="Pajuelo D."/>
            <person name="Ebbesson L."/>
            <person name="Teles M."/>
            <person name="MacKenzie S."/>
            <person name="Amaro C."/>
        </authorList>
    </citation>
    <scope>NUCLEOTIDE SEQUENCE</scope>
</reference>
<reference evidence="2" key="1">
    <citation type="submission" date="2014-11" db="EMBL/GenBank/DDBJ databases">
        <authorList>
            <person name="Amaro Gonzalez C."/>
        </authorList>
    </citation>
    <scope>NUCLEOTIDE SEQUENCE</scope>
</reference>
<evidence type="ECO:0000313" key="2">
    <source>
        <dbReference type="EMBL" id="JAH21643.1"/>
    </source>
</evidence>
<sequence>MKINTPASGHSVNSAREKDGNNHSFTVTQEHHELALPRLTVRYCSLILMRPKNHGFSCKNGC</sequence>
<feature type="compositionally biased region" description="Polar residues" evidence="1">
    <location>
        <begin position="1"/>
        <end position="14"/>
    </location>
</feature>
<proteinExistence type="predicted"/>